<reference evidence="1" key="1">
    <citation type="submission" date="2017-12" db="EMBL/GenBank/DDBJ databases">
        <title>Sequencing the genomes of 1000 Actinobacteria strains.</title>
        <authorList>
            <person name="Klenk H.-P."/>
        </authorList>
    </citation>
    <scope>NUCLEOTIDE SEQUENCE [LARGE SCALE GENOMIC DNA]</scope>
    <source>
        <strain evidence="1">DSM 44228</strain>
    </source>
</reference>
<gene>
    <name evidence="1" type="ORF">A8926_7403</name>
</gene>
<dbReference type="RefSeq" id="WP_010307178.1">
    <property type="nucleotide sequence ID" value="NZ_CP061007.1"/>
</dbReference>
<accession>A0A2N3Y8L0</accession>
<dbReference type="AlphaFoldDB" id="A0A2N3Y8L0"/>
<keyword evidence="2" id="KW-1185">Reference proteome</keyword>
<dbReference type="Proteomes" id="UP000233786">
    <property type="component" value="Unassembled WGS sequence"/>
</dbReference>
<evidence type="ECO:0000313" key="2">
    <source>
        <dbReference type="Proteomes" id="UP000233786"/>
    </source>
</evidence>
<evidence type="ECO:0000313" key="1">
    <source>
        <dbReference type="EMBL" id="PKW19240.1"/>
    </source>
</evidence>
<sequence length="109" mass="12233">MSESVSVSGHQALYVDLDRAPELLAELDGVREKYEAAQDVAYELSRIMPPFGDDVTVEVFRQLGERAQGGERSLFDTAQGMIDWIDGFKAAVQKAIDEHKRIDNETWMA</sequence>
<evidence type="ECO:0008006" key="3">
    <source>
        <dbReference type="Google" id="ProtNLM"/>
    </source>
</evidence>
<dbReference type="OrthoDB" id="3699938at2"/>
<name>A0A2N3Y8L0_SACSN</name>
<proteinExistence type="predicted"/>
<protein>
    <recommendedName>
        <fullName evidence="3">Excreted virulence factor EspC (Type VII ESX diderm)</fullName>
    </recommendedName>
</protein>
<organism evidence="1 2">
    <name type="scientific">Saccharopolyspora spinosa</name>
    <dbReference type="NCBI Taxonomy" id="60894"/>
    <lineage>
        <taxon>Bacteria</taxon>
        <taxon>Bacillati</taxon>
        <taxon>Actinomycetota</taxon>
        <taxon>Actinomycetes</taxon>
        <taxon>Pseudonocardiales</taxon>
        <taxon>Pseudonocardiaceae</taxon>
        <taxon>Saccharopolyspora</taxon>
    </lineage>
</organism>
<dbReference type="EMBL" id="PJNB01000001">
    <property type="protein sequence ID" value="PKW19240.1"/>
    <property type="molecule type" value="Genomic_DNA"/>
</dbReference>
<dbReference type="STRING" id="994479.GCA_000194155_00766"/>
<comment type="caution">
    <text evidence="1">The sequence shown here is derived from an EMBL/GenBank/DDBJ whole genome shotgun (WGS) entry which is preliminary data.</text>
</comment>